<feature type="compositionally biased region" description="Basic and acidic residues" evidence="1">
    <location>
        <begin position="129"/>
        <end position="155"/>
    </location>
</feature>
<dbReference type="AlphaFoldDB" id="A0A8S3WCL7"/>
<gene>
    <name evidence="2" type="ORF">PAPOLLO_LOCUS4667</name>
</gene>
<comment type="caution">
    <text evidence="2">The sequence shown here is derived from an EMBL/GenBank/DDBJ whole genome shotgun (WGS) entry which is preliminary data.</text>
</comment>
<name>A0A8S3WCL7_PARAO</name>
<dbReference type="EMBL" id="CAJQZP010000287">
    <property type="protein sequence ID" value="CAG4952616.1"/>
    <property type="molecule type" value="Genomic_DNA"/>
</dbReference>
<evidence type="ECO:0000256" key="1">
    <source>
        <dbReference type="SAM" id="MobiDB-lite"/>
    </source>
</evidence>
<accession>A0A8S3WCL7</accession>
<proteinExistence type="predicted"/>
<organism evidence="2 3">
    <name type="scientific">Parnassius apollo</name>
    <name type="common">Apollo butterfly</name>
    <name type="synonym">Papilio apollo</name>
    <dbReference type="NCBI Taxonomy" id="110799"/>
    <lineage>
        <taxon>Eukaryota</taxon>
        <taxon>Metazoa</taxon>
        <taxon>Ecdysozoa</taxon>
        <taxon>Arthropoda</taxon>
        <taxon>Hexapoda</taxon>
        <taxon>Insecta</taxon>
        <taxon>Pterygota</taxon>
        <taxon>Neoptera</taxon>
        <taxon>Endopterygota</taxon>
        <taxon>Lepidoptera</taxon>
        <taxon>Glossata</taxon>
        <taxon>Ditrysia</taxon>
        <taxon>Papilionoidea</taxon>
        <taxon>Papilionidae</taxon>
        <taxon>Parnassiinae</taxon>
        <taxon>Parnassini</taxon>
        <taxon>Parnassius</taxon>
        <taxon>Parnassius</taxon>
    </lineage>
</organism>
<feature type="region of interest" description="Disordered" evidence="1">
    <location>
        <begin position="122"/>
        <end position="155"/>
    </location>
</feature>
<protein>
    <submittedName>
        <fullName evidence="2">(apollo) hypothetical protein</fullName>
    </submittedName>
</protein>
<evidence type="ECO:0000313" key="2">
    <source>
        <dbReference type="EMBL" id="CAG4952616.1"/>
    </source>
</evidence>
<dbReference type="Proteomes" id="UP000691718">
    <property type="component" value="Unassembled WGS sequence"/>
</dbReference>
<keyword evidence="3" id="KW-1185">Reference proteome</keyword>
<reference evidence="2" key="1">
    <citation type="submission" date="2021-04" db="EMBL/GenBank/DDBJ databases">
        <authorList>
            <person name="Tunstrom K."/>
        </authorList>
    </citation>
    <scope>NUCLEOTIDE SEQUENCE</scope>
</reference>
<sequence>MAQSIIGYGIPVWGGVTKTKFLEIERSHSEVIGGIDTTDGELDCICAIAELQVVSAQLAKRQVVFVLLAEIQVGLAYLMVRRTVLVRQVELQVASALMVEEQLVLVQLADLQILRKRSHPSSRKVNAQNEEKLQKLFDEANTEKLSDDAENMKRR</sequence>
<evidence type="ECO:0000313" key="3">
    <source>
        <dbReference type="Proteomes" id="UP000691718"/>
    </source>
</evidence>
<dbReference type="OrthoDB" id="445826at2759"/>